<dbReference type="InterPro" id="IPR029021">
    <property type="entry name" value="Prot-tyrosine_phosphatase-like"/>
</dbReference>
<reference evidence="1" key="1">
    <citation type="submission" date="2007-06" db="EMBL/GenBank/DDBJ databases">
        <title>Full length cDNA sequences from Sitka Spruce (Picea sitchensis).</title>
        <authorList>
            <person name="Ralph S.G."/>
            <person name="Chun H.E."/>
            <person name="Liao N."/>
            <person name="Ali J."/>
            <person name="Reid K."/>
            <person name="Kolosova N."/>
            <person name="Cooper N."/>
            <person name="Cullis C."/>
            <person name="Jancsik S."/>
            <person name="Moore R."/>
            <person name="Mayo M."/>
            <person name="Wagner S."/>
            <person name="Holt R.A."/>
            <person name="Jones S.J.M."/>
            <person name="Marra M.A."/>
            <person name="Ritland C.E."/>
            <person name="Ritland K."/>
            <person name="Bohlmann J."/>
        </authorList>
    </citation>
    <scope>NUCLEOTIDE SEQUENCE</scope>
    <source>
        <tissue evidence="1">Bark</tissue>
    </source>
</reference>
<protein>
    <submittedName>
        <fullName evidence="1">Uncharacterized protein</fullName>
    </submittedName>
</protein>
<name>B8LR45_PICSI</name>
<organism evidence="1">
    <name type="scientific">Picea sitchensis</name>
    <name type="common">Sitka spruce</name>
    <name type="synonym">Pinus sitchensis</name>
    <dbReference type="NCBI Taxonomy" id="3332"/>
    <lineage>
        <taxon>Eukaryota</taxon>
        <taxon>Viridiplantae</taxon>
        <taxon>Streptophyta</taxon>
        <taxon>Embryophyta</taxon>
        <taxon>Tracheophyta</taxon>
        <taxon>Spermatophyta</taxon>
        <taxon>Pinopsida</taxon>
        <taxon>Pinidae</taxon>
        <taxon>Conifers I</taxon>
        <taxon>Pinales</taxon>
        <taxon>Pinaceae</taxon>
        <taxon>Picea</taxon>
    </lineage>
</organism>
<evidence type="ECO:0000313" key="1">
    <source>
        <dbReference type="EMBL" id="ABR18125.1"/>
    </source>
</evidence>
<sequence>MVGRKIEESGPKFFQCETVAGDGIECEREVGDGKVEKTAKRAFVGAGARVLFYPTLLYNVVRNKLQPEFRWWDQIDQFLLLGAVPFPKDVHRLKELGVEAVVTLNEPYETLVPTSMYQVQNVKKP</sequence>
<dbReference type="EMBL" id="EF678366">
    <property type="protein sequence ID" value="ABR18125.1"/>
    <property type="molecule type" value="mRNA"/>
</dbReference>
<dbReference type="OMA" id="QGMKCKV"/>
<dbReference type="PANTHER" id="PTHR46274">
    <property type="entry name" value="PHOSPHATIDYLINOSITOL PHOSPHATASE"/>
    <property type="match status" value="1"/>
</dbReference>
<dbReference type="AlphaFoldDB" id="B8LR45"/>
<proteinExistence type="evidence at transcript level"/>
<dbReference type="PANTHER" id="PTHR46274:SF6">
    <property type="entry name" value="TYR_PHOSPHATASE_2 DOMAIN-CONTAINING PROTEIN"/>
    <property type="match status" value="1"/>
</dbReference>
<accession>B8LR45</accession>
<dbReference type="Gene3D" id="3.90.190.10">
    <property type="entry name" value="Protein tyrosine phosphatase superfamily"/>
    <property type="match status" value="1"/>
</dbReference>
<dbReference type="SUPFAM" id="SSF52799">
    <property type="entry name" value="(Phosphotyrosine protein) phosphatases II"/>
    <property type="match status" value="1"/>
</dbReference>